<keyword evidence="5" id="KW-1185">Reference proteome</keyword>
<dbReference type="PANTHER" id="PTHR42915:SF1">
    <property type="entry name" value="PEPTIDOGLYCAN BETA-N-ACETYLMURAMIDASE NAMZ"/>
    <property type="match status" value="1"/>
</dbReference>
<gene>
    <name evidence="4" type="ORF">DDZ13_12890</name>
</gene>
<dbReference type="GO" id="GO:0033922">
    <property type="term" value="F:peptidoglycan beta-N-acetylmuramidase activity"/>
    <property type="evidence" value="ECO:0007669"/>
    <property type="project" value="InterPro"/>
</dbReference>
<dbReference type="InterPro" id="IPR048502">
    <property type="entry name" value="NamZ_N"/>
</dbReference>
<dbReference type="Pfam" id="PF07075">
    <property type="entry name" value="NamZ_N"/>
    <property type="match status" value="1"/>
</dbReference>
<feature type="signal peptide" evidence="1">
    <location>
        <begin position="1"/>
        <end position="29"/>
    </location>
</feature>
<sequence>MKIRKPLIKSLTVCFAAALFCLPSTNAAARILLGIDVLEQSGFRAVAGKRVGLLTHPAGVNRDGVSSIDVLRRAHNVQLVALFGPEHGIYGNEKANVPVDDKIDPRTGLPVYSLYGKYRKPNAKMLRGLDALVIDLQDVGVRSYTYVSCMRYAMEACFEQGVEVVILDRPNPLGGLKVDGPPLDREWRSYVGAFHVPYVHGLTIAELARIAKHTPGWMEVPNEVRQRGKLTVIPMRGWRRDMLWTDTGLRWVPTSPYIPDLSAVLGYAMTGLGAQVGGFSHGIGTPYPFRLLRHKGKSPAEVQRALQACRIPGLSYRILQTRSAAGAPVEGVYVSVSDWAAVRPTELSFHMMRITEAWTPGNPFTEAKNPGLFNKHVGSTAWWDEINQRGSQARVGQFVEGWAKNAQRFQQKAKRFWIYTTSKNF</sequence>
<keyword evidence="1" id="KW-0732">Signal</keyword>
<evidence type="ECO:0000313" key="5">
    <source>
        <dbReference type="Proteomes" id="UP000247099"/>
    </source>
</evidence>
<evidence type="ECO:0000259" key="2">
    <source>
        <dbReference type="Pfam" id="PF07075"/>
    </source>
</evidence>
<dbReference type="RefSeq" id="WP_110131869.1">
    <property type="nucleotide sequence ID" value="NZ_QHJQ01000010.1"/>
</dbReference>
<dbReference type="OrthoDB" id="9801061at2"/>
<dbReference type="Proteomes" id="UP000247099">
    <property type="component" value="Unassembled WGS sequence"/>
</dbReference>
<feature type="domain" description="Peptidoglycan beta-N-acetylmuramidase NamZ C-terminal" evidence="3">
    <location>
        <begin position="266"/>
        <end position="419"/>
    </location>
</feature>
<dbReference type="Pfam" id="PF20732">
    <property type="entry name" value="NamZ_C"/>
    <property type="match status" value="1"/>
</dbReference>
<evidence type="ECO:0000313" key="4">
    <source>
        <dbReference type="EMBL" id="PXA03313.1"/>
    </source>
</evidence>
<dbReference type="InterPro" id="IPR008302">
    <property type="entry name" value="NamZ"/>
</dbReference>
<dbReference type="AlphaFoldDB" id="A0A317ZGG3"/>
<accession>A0A317ZGG3</accession>
<evidence type="ECO:0000256" key="1">
    <source>
        <dbReference type="SAM" id="SignalP"/>
    </source>
</evidence>
<dbReference type="InParanoid" id="A0A317ZGG3"/>
<dbReference type="Gene3D" id="3.40.50.12170">
    <property type="entry name" value="Uncharacterised protein PF07075, DUF1343"/>
    <property type="match status" value="1"/>
</dbReference>
<proteinExistence type="predicted"/>
<name>A0A317ZGG3_9BACT</name>
<dbReference type="PIRSF" id="PIRSF016719">
    <property type="entry name" value="UCP016719"/>
    <property type="match status" value="1"/>
</dbReference>
<evidence type="ECO:0000259" key="3">
    <source>
        <dbReference type="Pfam" id="PF20732"/>
    </source>
</evidence>
<reference evidence="4 5" key="1">
    <citation type="submission" date="2018-05" db="EMBL/GenBank/DDBJ databases">
        <title>Coraliomargarita sinensis sp. nov., isolated from a marine solar saltern.</title>
        <authorList>
            <person name="Zhou L.Y."/>
        </authorList>
    </citation>
    <scope>NUCLEOTIDE SEQUENCE [LARGE SCALE GENOMIC DNA]</scope>
    <source>
        <strain evidence="4 5">WN38</strain>
    </source>
</reference>
<dbReference type="EMBL" id="QHJQ01000010">
    <property type="protein sequence ID" value="PXA03313.1"/>
    <property type="molecule type" value="Genomic_DNA"/>
</dbReference>
<feature type="domain" description="Peptidoglycan beta-N-acetylmuramidase NamZ N-terminal" evidence="2">
    <location>
        <begin position="51"/>
        <end position="261"/>
    </location>
</feature>
<feature type="chain" id="PRO_5016375416" evidence="1">
    <location>
        <begin position="30"/>
        <end position="425"/>
    </location>
</feature>
<protein>
    <submittedName>
        <fullName evidence="4">DUF1343 domain-containing protein</fullName>
    </submittedName>
</protein>
<comment type="caution">
    <text evidence="4">The sequence shown here is derived from an EMBL/GenBank/DDBJ whole genome shotgun (WGS) entry which is preliminary data.</text>
</comment>
<dbReference type="InterPro" id="IPR048503">
    <property type="entry name" value="NamZ_C"/>
</dbReference>
<dbReference type="PANTHER" id="PTHR42915">
    <property type="entry name" value="HYPOTHETICAL 460 KDA PROTEIN IN FEUA-SIGW INTERGENIC REGION [PRECURSOR]"/>
    <property type="match status" value="1"/>
</dbReference>
<dbReference type="Gene3D" id="3.90.1150.140">
    <property type="match status" value="1"/>
</dbReference>
<organism evidence="4 5">
    <name type="scientific">Coraliomargarita sinensis</name>
    <dbReference type="NCBI Taxonomy" id="2174842"/>
    <lineage>
        <taxon>Bacteria</taxon>
        <taxon>Pseudomonadati</taxon>
        <taxon>Verrucomicrobiota</taxon>
        <taxon>Opitutia</taxon>
        <taxon>Puniceicoccales</taxon>
        <taxon>Coraliomargaritaceae</taxon>
        <taxon>Coraliomargarita</taxon>
    </lineage>
</organism>